<reference evidence="2 3" key="1">
    <citation type="journal article" date="2017" name="Nat. Commun.">
        <title>'ARMAN' archaea depend on association with euryarchaeal host in culture and in situ.</title>
        <authorList>
            <person name="Golyshina O."/>
            <person name="Toshchakov S."/>
            <person name="Makarova K."/>
            <person name="Gavrilov S."/>
            <person name="Korzhenkov A."/>
            <person name="La Cono V."/>
            <person name="Arcadi E."/>
            <person name="Nechitaylo T."/>
            <person name="Ferrer M."/>
            <person name="Kublanov I."/>
            <person name="Wolf Y."/>
            <person name="Yakimov M."/>
            <person name="Golyshin P."/>
            <person name="Slesarev A."/>
            <person name="Kozyavkin S."/>
        </authorList>
    </citation>
    <scope>NUCLEOTIDE SEQUENCE [LARGE SCALE GENOMIC DNA]</scope>
    <source>
        <strain evidence="2 3">Mia14</strain>
    </source>
</reference>
<organism evidence="2 3">
    <name type="scientific">Candidatus Mancarchaeum acidiphilum</name>
    <dbReference type="NCBI Taxonomy" id="1920749"/>
    <lineage>
        <taxon>Archaea</taxon>
        <taxon>Candidatus Micrarchaeota</taxon>
        <taxon>Candidatus Mancarchaeum</taxon>
    </lineage>
</organism>
<keyword evidence="1" id="KW-0812">Transmembrane</keyword>
<dbReference type="EMBL" id="CP019964">
    <property type="protein sequence ID" value="ASI14281.1"/>
    <property type="molecule type" value="Genomic_DNA"/>
</dbReference>
<feature type="transmembrane region" description="Helical" evidence="1">
    <location>
        <begin position="105"/>
        <end position="124"/>
    </location>
</feature>
<feature type="transmembrane region" description="Helical" evidence="1">
    <location>
        <begin position="32"/>
        <end position="55"/>
    </location>
</feature>
<keyword evidence="3" id="KW-1185">Reference proteome</keyword>
<accession>A0A218NP93</accession>
<evidence type="ECO:0000256" key="1">
    <source>
        <dbReference type="SAM" id="Phobius"/>
    </source>
</evidence>
<dbReference type="RefSeq" id="WP_088820574.1">
    <property type="nucleotide sequence ID" value="NZ_CP019964.1"/>
</dbReference>
<dbReference type="KEGG" id="marh:Mia14_1015"/>
<dbReference type="AlphaFoldDB" id="A0A218NP93"/>
<keyword evidence="1" id="KW-0472">Membrane</keyword>
<protein>
    <submittedName>
        <fullName evidence="2">Multipass membrane protein</fullName>
    </submittedName>
</protein>
<sequence>MDLIGDFKAGINAAMHPSSNTQNMSLGQAIGFYYRASVLPGIIALIIDGIIGFVLSPSEGVLALATIVGSLWIALPLGIIIDAAIYQFFDKMLFGIFNEDISKTATATMFAEMPVLALAFLYFLPSVGALTYLKDVFGIIIGIWGIIVLTISFREQQKISTGKAILAWLLPGIILGVIFAIIILVMAFALGAVSPVGIPGTSILP</sequence>
<dbReference type="GeneID" id="33314550"/>
<evidence type="ECO:0000313" key="2">
    <source>
        <dbReference type="EMBL" id="ASI14281.1"/>
    </source>
</evidence>
<dbReference type="Proteomes" id="UP000197679">
    <property type="component" value="Chromosome"/>
</dbReference>
<keyword evidence="1" id="KW-1133">Transmembrane helix</keyword>
<feature type="transmembrane region" description="Helical" evidence="1">
    <location>
        <begin position="136"/>
        <end position="153"/>
    </location>
</feature>
<gene>
    <name evidence="2" type="ORF">Mia14_1015</name>
</gene>
<name>A0A218NP93_9ARCH</name>
<evidence type="ECO:0000313" key="3">
    <source>
        <dbReference type="Proteomes" id="UP000197679"/>
    </source>
</evidence>
<feature type="transmembrane region" description="Helical" evidence="1">
    <location>
        <begin position="61"/>
        <end position="85"/>
    </location>
</feature>
<feature type="transmembrane region" description="Helical" evidence="1">
    <location>
        <begin position="165"/>
        <end position="190"/>
    </location>
</feature>
<proteinExistence type="predicted"/>